<accession>A0A5N5LYP9</accession>
<name>A0A5N5LYP9_9ROSI</name>
<protein>
    <submittedName>
        <fullName evidence="1">Uncharacterized protein</fullName>
    </submittedName>
</protein>
<gene>
    <name evidence="1" type="ORF">DKX38_011441</name>
</gene>
<evidence type="ECO:0000313" key="1">
    <source>
        <dbReference type="EMBL" id="KAB5548035.1"/>
    </source>
</evidence>
<comment type="caution">
    <text evidence="1">The sequence shown here is derived from an EMBL/GenBank/DDBJ whole genome shotgun (WGS) entry which is preliminary data.</text>
</comment>
<sequence>MRQSGPSSRQQFVIGKTLNDKNGCPWLNPMLNPVSSENYHFVRFPDLGRRASFSGLSGFAGPELSKAQNFLLWLVASWVTWGIKVQFQVACLLKEPAFASLLLTWLLARRDVMKAGGITKSQRLSDELHSPSSSEDYDNPLPITILGHESQTKQFTLISHHKANMGLQTGDRHLSAYAFRGNGANRWQRSGQIYLAITDFQIISKGYRIIAYKHANTIAETEEMQF</sequence>
<organism evidence="1 2">
    <name type="scientific">Salix brachista</name>
    <dbReference type="NCBI Taxonomy" id="2182728"/>
    <lineage>
        <taxon>Eukaryota</taxon>
        <taxon>Viridiplantae</taxon>
        <taxon>Streptophyta</taxon>
        <taxon>Embryophyta</taxon>
        <taxon>Tracheophyta</taxon>
        <taxon>Spermatophyta</taxon>
        <taxon>Magnoliopsida</taxon>
        <taxon>eudicotyledons</taxon>
        <taxon>Gunneridae</taxon>
        <taxon>Pentapetalae</taxon>
        <taxon>rosids</taxon>
        <taxon>fabids</taxon>
        <taxon>Malpighiales</taxon>
        <taxon>Salicaceae</taxon>
        <taxon>Saliceae</taxon>
        <taxon>Salix</taxon>
    </lineage>
</organism>
<dbReference type="EMBL" id="VDCV01000007">
    <property type="protein sequence ID" value="KAB5548035.1"/>
    <property type="molecule type" value="Genomic_DNA"/>
</dbReference>
<keyword evidence="2" id="KW-1185">Reference proteome</keyword>
<proteinExistence type="predicted"/>
<dbReference type="AlphaFoldDB" id="A0A5N5LYP9"/>
<evidence type="ECO:0000313" key="2">
    <source>
        <dbReference type="Proteomes" id="UP000326939"/>
    </source>
</evidence>
<reference evidence="2" key="1">
    <citation type="journal article" date="2019" name="Gigascience">
        <title>De novo genome assembly of the endangered Acer yangbiense, a plant species with extremely small populations endemic to Yunnan Province, China.</title>
        <authorList>
            <person name="Yang J."/>
            <person name="Wariss H.M."/>
            <person name="Tao L."/>
            <person name="Zhang R."/>
            <person name="Yun Q."/>
            <person name="Hollingsworth P."/>
            <person name="Dao Z."/>
            <person name="Luo G."/>
            <person name="Guo H."/>
            <person name="Ma Y."/>
            <person name="Sun W."/>
        </authorList>
    </citation>
    <scope>NUCLEOTIDE SEQUENCE [LARGE SCALE GENOMIC DNA]</scope>
    <source>
        <strain evidence="2">cv. br00</strain>
    </source>
</reference>
<dbReference type="Proteomes" id="UP000326939">
    <property type="component" value="Chromosome 7"/>
</dbReference>